<dbReference type="Gene3D" id="2.40.340.10">
    <property type="entry name" value="MoeA, C-terminal, domain IV"/>
    <property type="match status" value="1"/>
</dbReference>
<evidence type="ECO:0000313" key="9">
    <source>
        <dbReference type="Proteomes" id="UP000326950"/>
    </source>
</evidence>
<dbReference type="GO" id="GO:0005829">
    <property type="term" value="C:cytosol"/>
    <property type="evidence" value="ECO:0007669"/>
    <property type="project" value="TreeGrafter"/>
</dbReference>
<dbReference type="InterPro" id="IPR005111">
    <property type="entry name" value="MoeA_C_domain_IV"/>
</dbReference>
<dbReference type="Pfam" id="PF03453">
    <property type="entry name" value="MoeA_N"/>
    <property type="match status" value="1"/>
</dbReference>
<dbReference type="EMBL" id="ML738744">
    <property type="protein sequence ID" value="KAE8156847.1"/>
    <property type="molecule type" value="Genomic_DNA"/>
</dbReference>
<keyword evidence="6" id="KW-0808">Transferase</keyword>
<dbReference type="OrthoDB" id="6777263at2759"/>
<dbReference type="Pfam" id="PF03454">
    <property type="entry name" value="MoeA_C"/>
    <property type="match status" value="1"/>
</dbReference>
<dbReference type="GO" id="GO:0005524">
    <property type="term" value="F:ATP binding"/>
    <property type="evidence" value="ECO:0007669"/>
    <property type="project" value="UniProtKB-UniRule"/>
</dbReference>
<comment type="pathway">
    <text evidence="1 6">Cofactor biosynthesis; molybdopterin biosynthesis.</text>
</comment>
<dbReference type="PANTHER" id="PTHR10192">
    <property type="entry name" value="MOLYBDOPTERIN BIOSYNTHESIS PROTEIN"/>
    <property type="match status" value="1"/>
</dbReference>
<evidence type="ECO:0000259" key="7">
    <source>
        <dbReference type="SMART" id="SM00852"/>
    </source>
</evidence>
<evidence type="ECO:0000256" key="1">
    <source>
        <dbReference type="ARBA" id="ARBA00005046"/>
    </source>
</evidence>
<dbReference type="InterPro" id="IPR036135">
    <property type="entry name" value="MoeA_linker/N_sf"/>
</dbReference>
<sequence length="451" mass="49393">MGLSYTEAIRLVEAEAQRKRNVFLSRAETCSIFAARGRIARHTIYSPISTPRFDTSAMDGYALSSAATQDATVDYPKTFEVQGITAAGDEPFSQVERDGIIPPCVEIMTGAPFPKTVKQEDFDCCVRYEDVRVEERSGRRFIAVTRPVKPNHNRRLAATDFRTGDAIVKEGELIHPNHVMAMASVGITELSVLPKPRIAVFSTGSELLPAKGDSSKLHRISDSNGPYLTAMLEDWSVIVDFLGVIPDHPGDMEQALLCGLQGPRYDLIISSGAVSAGRYDMIPTVLERIRAQTVFHKIEMRPGHPVLFSMLPRPGTAPPDSEVAFFGLPGNPVASAACLRFIIAPYLNTIQLQPQEKPYKARITAADYKFGIPHGIPLSSGKPVATVPIEKDVFRPGTFCGSTDQDLMVQLISDHSPGKIKPFLEANCWIRIPHGVSEVGEGDSVSIYPMR</sequence>
<comment type="catalytic activity">
    <reaction evidence="6">
        <text>adenylyl-molybdopterin + molybdate = Mo-molybdopterin + AMP + H(+)</text>
        <dbReference type="Rhea" id="RHEA:35047"/>
        <dbReference type="ChEBI" id="CHEBI:15378"/>
        <dbReference type="ChEBI" id="CHEBI:36264"/>
        <dbReference type="ChEBI" id="CHEBI:62727"/>
        <dbReference type="ChEBI" id="CHEBI:71302"/>
        <dbReference type="ChEBI" id="CHEBI:456215"/>
    </reaction>
</comment>
<name>A0A5N6UDZ3_ASPTM</name>
<comment type="similarity">
    <text evidence="3">In the C-terminal section; belongs to the MoeA family.</text>
</comment>
<dbReference type="InterPro" id="IPR005110">
    <property type="entry name" value="MoeA_linker/N"/>
</dbReference>
<dbReference type="EC" id="2.7.7.75" evidence="4"/>
<dbReference type="FunFam" id="2.170.190.11:FF:000006">
    <property type="entry name" value="Molybdopterin molybdenumtransferase"/>
    <property type="match status" value="1"/>
</dbReference>
<dbReference type="SMART" id="SM00852">
    <property type="entry name" value="MoCF_biosynth"/>
    <property type="match status" value="1"/>
</dbReference>
<dbReference type="Proteomes" id="UP000326950">
    <property type="component" value="Unassembled WGS sequence"/>
</dbReference>
<comment type="similarity">
    <text evidence="2">In the N-terminal section; belongs to the MoaB/Mog family.</text>
</comment>
<dbReference type="GO" id="GO:0046872">
    <property type="term" value="F:metal ion binding"/>
    <property type="evidence" value="ECO:0007669"/>
    <property type="project" value="UniProtKB-UniRule"/>
</dbReference>
<dbReference type="SUPFAM" id="SSF63867">
    <property type="entry name" value="MoeA C-terminal domain-like"/>
    <property type="match status" value="1"/>
</dbReference>
<protein>
    <recommendedName>
        <fullName evidence="4">molybdopterin adenylyltransferase</fullName>
        <ecNumber evidence="4">2.7.7.75</ecNumber>
    </recommendedName>
</protein>
<organism evidence="8 9">
    <name type="scientific">Aspergillus tamarii</name>
    <dbReference type="NCBI Taxonomy" id="41984"/>
    <lineage>
        <taxon>Eukaryota</taxon>
        <taxon>Fungi</taxon>
        <taxon>Dikarya</taxon>
        <taxon>Ascomycota</taxon>
        <taxon>Pezizomycotina</taxon>
        <taxon>Eurotiomycetes</taxon>
        <taxon>Eurotiomycetidae</taxon>
        <taxon>Eurotiales</taxon>
        <taxon>Aspergillaceae</taxon>
        <taxon>Aspergillus</taxon>
        <taxon>Aspergillus subgen. Circumdati</taxon>
    </lineage>
</organism>
<dbReference type="UniPathway" id="UPA00344"/>
<dbReference type="InterPro" id="IPR001453">
    <property type="entry name" value="MoaB/Mog_dom"/>
</dbReference>
<dbReference type="Pfam" id="PF00994">
    <property type="entry name" value="MoCF_biosynth"/>
    <property type="match status" value="1"/>
</dbReference>
<comment type="similarity">
    <text evidence="6">Belongs to the MoeA family.</text>
</comment>
<dbReference type="CDD" id="cd00887">
    <property type="entry name" value="MoeA"/>
    <property type="match status" value="1"/>
</dbReference>
<evidence type="ECO:0000256" key="5">
    <source>
        <dbReference type="ARBA" id="ARBA00023150"/>
    </source>
</evidence>
<evidence type="ECO:0000313" key="8">
    <source>
        <dbReference type="EMBL" id="KAE8156847.1"/>
    </source>
</evidence>
<dbReference type="SUPFAM" id="SSF63882">
    <property type="entry name" value="MoeA N-terminal region -like"/>
    <property type="match status" value="1"/>
</dbReference>
<gene>
    <name evidence="8" type="ORF">BDV40DRAFT_67148</name>
</gene>
<comment type="catalytic activity">
    <reaction evidence="6">
        <text>molybdopterin + ATP + H(+) = adenylyl-molybdopterin + diphosphate</text>
        <dbReference type="Rhea" id="RHEA:31331"/>
        <dbReference type="ChEBI" id="CHEBI:15378"/>
        <dbReference type="ChEBI" id="CHEBI:30616"/>
        <dbReference type="ChEBI" id="CHEBI:33019"/>
        <dbReference type="ChEBI" id="CHEBI:58698"/>
        <dbReference type="ChEBI" id="CHEBI:62727"/>
    </reaction>
</comment>
<dbReference type="PANTHER" id="PTHR10192:SF30">
    <property type="entry name" value="MOLYBDOPTERIN ADENYLYLTRANSFERASE"/>
    <property type="match status" value="1"/>
</dbReference>
<reference evidence="8 9" key="1">
    <citation type="submission" date="2019-04" db="EMBL/GenBank/DDBJ databases">
        <title>Friends and foes A comparative genomics study of 23 Aspergillus species from section Flavi.</title>
        <authorList>
            <consortium name="DOE Joint Genome Institute"/>
            <person name="Kjaerbolling I."/>
            <person name="Vesth T."/>
            <person name="Frisvad J.C."/>
            <person name="Nybo J.L."/>
            <person name="Theobald S."/>
            <person name="Kildgaard S."/>
            <person name="Isbrandt T."/>
            <person name="Kuo A."/>
            <person name="Sato A."/>
            <person name="Lyhne E.K."/>
            <person name="Kogle M.E."/>
            <person name="Wiebenga A."/>
            <person name="Kun R.S."/>
            <person name="Lubbers R.J."/>
            <person name="Makela M.R."/>
            <person name="Barry K."/>
            <person name="Chovatia M."/>
            <person name="Clum A."/>
            <person name="Daum C."/>
            <person name="Haridas S."/>
            <person name="He G."/>
            <person name="LaButti K."/>
            <person name="Lipzen A."/>
            <person name="Mondo S."/>
            <person name="Riley R."/>
            <person name="Salamov A."/>
            <person name="Simmons B.A."/>
            <person name="Magnuson J.K."/>
            <person name="Henrissat B."/>
            <person name="Mortensen U.H."/>
            <person name="Larsen T.O."/>
            <person name="Devries R.P."/>
            <person name="Grigoriev I.V."/>
            <person name="Machida M."/>
            <person name="Baker S.E."/>
            <person name="Andersen M.R."/>
        </authorList>
    </citation>
    <scope>NUCLEOTIDE SEQUENCE [LARGE SCALE GENOMIC DNA]</scope>
    <source>
        <strain evidence="8 9">CBS 117626</strain>
    </source>
</reference>
<evidence type="ECO:0000256" key="3">
    <source>
        <dbReference type="ARBA" id="ARBA00008339"/>
    </source>
</evidence>
<dbReference type="SUPFAM" id="SSF53218">
    <property type="entry name" value="Molybdenum cofactor biosynthesis proteins"/>
    <property type="match status" value="1"/>
</dbReference>
<dbReference type="GO" id="GO:0006777">
    <property type="term" value="P:Mo-molybdopterin cofactor biosynthetic process"/>
    <property type="evidence" value="ECO:0007669"/>
    <property type="project" value="UniProtKB-UniRule"/>
</dbReference>
<dbReference type="GO" id="GO:0061598">
    <property type="term" value="F:molybdopterin adenylyltransferase activity"/>
    <property type="evidence" value="ECO:0007669"/>
    <property type="project" value="UniProtKB-UniRule"/>
</dbReference>
<evidence type="ECO:0000256" key="2">
    <source>
        <dbReference type="ARBA" id="ARBA00007589"/>
    </source>
</evidence>
<evidence type="ECO:0000256" key="4">
    <source>
        <dbReference type="ARBA" id="ARBA00012509"/>
    </source>
</evidence>
<comment type="cofactor">
    <cofactor evidence="6">
        <name>Mg(2+)</name>
        <dbReference type="ChEBI" id="CHEBI:18420"/>
    </cofactor>
</comment>
<keyword evidence="5 6" id="KW-0501">Molybdenum cofactor biosynthesis</keyword>
<proteinExistence type="inferred from homology"/>
<dbReference type="Gene3D" id="3.90.105.10">
    <property type="entry name" value="Molybdopterin biosynthesis moea protein, domain 2"/>
    <property type="match status" value="1"/>
</dbReference>
<dbReference type="InterPro" id="IPR036688">
    <property type="entry name" value="MoeA_C_domain_IV_sf"/>
</dbReference>
<dbReference type="InterPro" id="IPR036425">
    <property type="entry name" value="MoaB/Mog-like_dom_sf"/>
</dbReference>
<keyword evidence="6" id="KW-0479">Metal-binding</keyword>
<dbReference type="Gene3D" id="2.170.190.11">
    <property type="entry name" value="Molybdopterin biosynthesis moea protein, domain 3"/>
    <property type="match status" value="1"/>
</dbReference>
<keyword evidence="6" id="KW-0460">Magnesium</keyword>
<dbReference type="Gene3D" id="3.40.980.10">
    <property type="entry name" value="MoaB/Mog-like domain"/>
    <property type="match status" value="1"/>
</dbReference>
<evidence type="ECO:0000256" key="6">
    <source>
        <dbReference type="RuleBase" id="RU365090"/>
    </source>
</evidence>
<dbReference type="AlphaFoldDB" id="A0A5N6UDZ3"/>
<dbReference type="InterPro" id="IPR038987">
    <property type="entry name" value="MoeA-like"/>
</dbReference>
<dbReference type="GO" id="GO:0061599">
    <property type="term" value="F:molybdopterin molybdotransferase activity"/>
    <property type="evidence" value="ECO:0007669"/>
    <property type="project" value="UniProtKB-UniRule"/>
</dbReference>
<accession>A0A5N6UDZ3</accession>
<comment type="function">
    <text evidence="6">Catalyzes two steps in the biosynthesis of the molybdenum cofactor. In the first step, molybdopterin is adenylated. Subsequently, molybdate is inserted into adenylated molybdopterin and AMP is released.</text>
</comment>
<feature type="domain" description="MoaB/Mog" evidence="7">
    <location>
        <begin position="199"/>
        <end position="349"/>
    </location>
</feature>
<keyword evidence="9" id="KW-1185">Reference proteome</keyword>
<keyword evidence="6" id="KW-0500">Molybdenum</keyword>